<keyword evidence="3 5" id="KW-0863">Zinc-finger</keyword>
<dbReference type="AlphaFoldDB" id="A0A8K0UPB3"/>
<feature type="domain" description="C2H2-type" evidence="7">
    <location>
        <begin position="263"/>
        <end position="293"/>
    </location>
</feature>
<dbReference type="Pfam" id="PF00096">
    <property type="entry name" value="zf-C2H2"/>
    <property type="match status" value="2"/>
</dbReference>
<accession>A0A8K0UPB3</accession>
<proteinExistence type="predicted"/>
<dbReference type="OrthoDB" id="8117402at2759"/>
<dbReference type="SUPFAM" id="SSF57667">
    <property type="entry name" value="beta-beta-alpha zinc fingers"/>
    <property type="match status" value="1"/>
</dbReference>
<gene>
    <name evidence="8" type="ORF">BXZ70DRAFT_143100</name>
</gene>
<dbReference type="PROSITE" id="PS50157">
    <property type="entry name" value="ZINC_FINGER_C2H2_2"/>
    <property type="match status" value="2"/>
</dbReference>
<dbReference type="PANTHER" id="PTHR19818:SF139">
    <property type="entry name" value="PAIR-RULE PROTEIN ODD-PAIRED"/>
    <property type="match status" value="1"/>
</dbReference>
<comment type="caution">
    <text evidence="8">The sequence shown here is derived from an EMBL/GenBank/DDBJ whole genome shotgun (WGS) entry which is preliminary data.</text>
</comment>
<evidence type="ECO:0000313" key="9">
    <source>
        <dbReference type="Proteomes" id="UP000813824"/>
    </source>
</evidence>
<dbReference type="Gene3D" id="3.30.160.60">
    <property type="entry name" value="Classic Zinc Finger"/>
    <property type="match status" value="2"/>
</dbReference>
<keyword evidence="4" id="KW-0862">Zinc</keyword>
<name>A0A8K0UPB3_9AGAR</name>
<keyword evidence="9" id="KW-1185">Reference proteome</keyword>
<feature type="domain" description="C2H2-type" evidence="7">
    <location>
        <begin position="233"/>
        <end position="260"/>
    </location>
</feature>
<keyword evidence="1" id="KW-0479">Metal-binding</keyword>
<dbReference type="SMART" id="SM00355">
    <property type="entry name" value="ZnF_C2H2"/>
    <property type="match status" value="2"/>
</dbReference>
<feature type="region of interest" description="Disordered" evidence="6">
    <location>
        <begin position="194"/>
        <end position="216"/>
    </location>
</feature>
<evidence type="ECO:0000259" key="7">
    <source>
        <dbReference type="PROSITE" id="PS50157"/>
    </source>
</evidence>
<evidence type="ECO:0000256" key="3">
    <source>
        <dbReference type="ARBA" id="ARBA00022771"/>
    </source>
</evidence>
<sequence length="331" mass="36194">MADSFDTVYLSQPETLSHPIEDFEDEINYLVTLDPSIDTDVHNLPTDSGDIFTLLRSETPTRGPFTVSSNSESAYDYDAASSYTYNTPSQYSTSNYIASPSSQYIANPALVEIDLAMKDLGIRPDGANVFVDPMATPGIELGASPLGNFSPTPFNTRTALSEYEPSPIQVHVPSSSLSDYYPAHVPPVRQNTVSPANVSPAPIQGPTPVPSPQMNTTPLSLEGSASAEAERRFPCPSCPRSFTRRYNLKTHIATHDVNRLKPFVCEKKSCGRSFSRKNDLKRHMKSIHRPDTPTSSVHSVGVGVNPRSRCEKCGRSWVGKDTEGCDCDDVK</sequence>
<reference evidence="8" key="1">
    <citation type="journal article" date="2021" name="New Phytol.">
        <title>Evolutionary innovations through gain and loss of genes in the ectomycorrhizal Boletales.</title>
        <authorList>
            <person name="Wu G."/>
            <person name="Miyauchi S."/>
            <person name="Morin E."/>
            <person name="Kuo A."/>
            <person name="Drula E."/>
            <person name="Varga T."/>
            <person name="Kohler A."/>
            <person name="Feng B."/>
            <person name="Cao Y."/>
            <person name="Lipzen A."/>
            <person name="Daum C."/>
            <person name="Hundley H."/>
            <person name="Pangilinan J."/>
            <person name="Johnson J."/>
            <person name="Barry K."/>
            <person name="LaButti K."/>
            <person name="Ng V."/>
            <person name="Ahrendt S."/>
            <person name="Min B."/>
            <person name="Choi I.G."/>
            <person name="Park H."/>
            <person name="Plett J.M."/>
            <person name="Magnuson J."/>
            <person name="Spatafora J.W."/>
            <person name="Nagy L.G."/>
            <person name="Henrissat B."/>
            <person name="Grigoriev I.V."/>
            <person name="Yang Z.L."/>
            <person name="Xu J."/>
            <person name="Martin F.M."/>
        </authorList>
    </citation>
    <scope>NUCLEOTIDE SEQUENCE</scope>
    <source>
        <strain evidence="8">KKN 215</strain>
    </source>
</reference>
<evidence type="ECO:0000256" key="1">
    <source>
        <dbReference type="ARBA" id="ARBA00022723"/>
    </source>
</evidence>
<evidence type="ECO:0000256" key="6">
    <source>
        <dbReference type="SAM" id="MobiDB-lite"/>
    </source>
</evidence>
<dbReference type="FunFam" id="3.30.160.60:FF:000100">
    <property type="entry name" value="Zinc finger 45-like"/>
    <property type="match status" value="2"/>
</dbReference>
<dbReference type="GO" id="GO:0045944">
    <property type="term" value="P:positive regulation of transcription by RNA polymerase II"/>
    <property type="evidence" value="ECO:0007669"/>
    <property type="project" value="UniProtKB-ARBA"/>
</dbReference>
<protein>
    <recommendedName>
        <fullName evidence="7">C2H2-type domain-containing protein</fullName>
    </recommendedName>
</protein>
<keyword evidence="2" id="KW-0677">Repeat</keyword>
<dbReference type="InterPro" id="IPR036236">
    <property type="entry name" value="Znf_C2H2_sf"/>
</dbReference>
<dbReference type="GO" id="GO:0005634">
    <property type="term" value="C:nucleus"/>
    <property type="evidence" value="ECO:0007669"/>
    <property type="project" value="UniProtKB-ARBA"/>
</dbReference>
<dbReference type="GO" id="GO:0000978">
    <property type="term" value="F:RNA polymerase II cis-regulatory region sequence-specific DNA binding"/>
    <property type="evidence" value="ECO:0007669"/>
    <property type="project" value="TreeGrafter"/>
</dbReference>
<evidence type="ECO:0000256" key="5">
    <source>
        <dbReference type="PROSITE-ProRule" id="PRU00042"/>
    </source>
</evidence>
<dbReference type="InterPro" id="IPR013087">
    <property type="entry name" value="Znf_C2H2_type"/>
</dbReference>
<dbReference type="GO" id="GO:0000981">
    <property type="term" value="F:DNA-binding transcription factor activity, RNA polymerase II-specific"/>
    <property type="evidence" value="ECO:0007669"/>
    <property type="project" value="TreeGrafter"/>
</dbReference>
<evidence type="ECO:0000256" key="4">
    <source>
        <dbReference type="ARBA" id="ARBA00022833"/>
    </source>
</evidence>
<dbReference type="PROSITE" id="PS00028">
    <property type="entry name" value="ZINC_FINGER_C2H2_1"/>
    <property type="match status" value="2"/>
</dbReference>
<dbReference type="InterPro" id="IPR050329">
    <property type="entry name" value="GLI_C2H2-zinc-finger"/>
</dbReference>
<dbReference type="PANTHER" id="PTHR19818">
    <property type="entry name" value="ZINC FINGER PROTEIN ZIC AND GLI"/>
    <property type="match status" value="1"/>
</dbReference>
<evidence type="ECO:0000256" key="2">
    <source>
        <dbReference type="ARBA" id="ARBA00022737"/>
    </source>
</evidence>
<organism evidence="8 9">
    <name type="scientific">Cristinia sonorae</name>
    <dbReference type="NCBI Taxonomy" id="1940300"/>
    <lineage>
        <taxon>Eukaryota</taxon>
        <taxon>Fungi</taxon>
        <taxon>Dikarya</taxon>
        <taxon>Basidiomycota</taxon>
        <taxon>Agaricomycotina</taxon>
        <taxon>Agaricomycetes</taxon>
        <taxon>Agaricomycetidae</taxon>
        <taxon>Agaricales</taxon>
        <taxon>Pleurotineae</taxon>
        <taxon>Stephanosporaceae</taxon>
        <taxon>Cristinia</taxon>
    </lineage>
</organism>
<dbReference type="EMBL" id="JAEVFJ010000014">
    <property type="protein sequence ID" value="KAH8100986.1"/>
    <property type="molecule type" value="Genomic_DNA"/>
</dbReference>
<dbReference type="Proteomes" id="UP000813824">
    <property type="component" value="Unassembled WGS sequence"/>
</dbReference>
<evidence type="ECO:0000313" key="8">
    <source>
        <dbReference type="EMBL" id="KAH8100986.1"/>
    </source>
</evidence>
<dbReference type="GO" id="GO:0008270">
    <property type="term" value="F:zinc ion binding"/>
    <property type="evidence" value="ECO:0007669"/>
    <property type="project" value="UniProtKB-KW"/>
</dbReference>